<evidence type="ECO:0008006" key="4">
    <source>
        <dbReference type="Google" id="ProtNLM"/>
    </source>
</evidence>
<reference evidence="2 3" key="1">
    <citation type="submission" date="2018-05" db="EMBL/GenBank/DDBJ databases">
        <title>Pararhodobacter marina sp. nov., isolated from deep-sea water of the Indian Ocean.</title>
        <authorList>
            <person name="Lai Q.Sr."/>
            <person name="Liu X."/>
            <person name="Shao Z."/>
        </authorList>
    </citation>
    <scope>NUCLEOTIDE SEQUENCE [LARGE SCALE GENOMIC DNA]</scope>
    <source>
        <strain evidence="2 3">CIC4N-9</strain>
    </source>
</reference>
<keyword evidence="3" id="KW-1185">Reference proteome</keyword>
<dbReference type="EMBL" id="QEYD01000003">
    <property type="protein sequence ID" value="PWE30230.1"/>
    <property type="molecule type" value="Genomic_DNA"/>
</dbReference>
<keyword evidence="1" id="KW-0732">Signal</keyword>
<accession>A0A2U2CEE9</accession>
<gene>
    <name evidence="2" type="ORF">C4N9_05905</name>
</gene>
<feature type="chain" id="PRO_5015688736" description="Peptidase S1" evidence="1">
    <location>
        <begin position="22"/>
        <end position="154"/>
    </location>
</feature>
<protein>
    <recommendedName>
        <fullName evidence="4">Peptidase S1</fullName>
    </recommendedName>
</protein>
<organism evidence="2 3">
    <name type="scientific">Pararhodobacter marinus</name>
    <dbReference type="NCBI Taxonomy" id="2184063"/>
    <lineage>
        <taxon>Bacteria</taxon>
        <taxon>Pseudomonadati</taxon>
        <taxon>Pseudomonadota</taxon>
        <taxon>Alphaproteobacteria</taxon>
        <taxon>Rhodobacterales</taxon>
        <taxon>Paracoccaceae</taxon>
        <taxon>Pararhodobacter</taxon>
    </lineage>
</organism>
<dbReference type="AlphaFoldDB" id="A0A2U2CEE9"/>
<feature type="signal peptide" evidence="1">
    <location>
        <begin position="1"/>
        <end position="21"/>
    </location>
</feature>
<evidence type="ECO:0000313" key="3">
    <source>
        <dbReference type="Proteomes" id="UP000244940"/>
    </source>
</evidence>
<name>A0A2U2CEE9_9RHOB</name>
<dbReference type="OrthoDB" id="5973611at2"/>
<proteinExistence type="predicted"/>
<evidence type="ECO:0000313" key="2">
    <source>
        <dbReference type="EMBL" id="PWE30230.1"/>
    </source>
</evidence>
<dbReference type="GeneID" id="94364415"/>
<dbReference type="RefSeq" id="WP_109532376.1">
    <property type="nucleotide sequence ID" value="NZ_QEYD01000003.1"/>
</dbReference>
<evidence type="ECO:0000256" key="1">
    <source>
        <dbReference type="SAM" id="SignalP"/>
    </source>
</evidence>
<sequence length="154" mass="16537">MTPLFRNTFAAALIVSLPAFAQAMCPSYQQSGAALSYDAEQAYVPQSTTVIAGGDLDLSSCAEIPGTGYVIENPDFTMQYDALGMGRALEIRVDGDCDTVLLVNTASGEWLFNDDAMEMNPALRIENAASGQYDIWVGTYGTETCEATMTVETF</sequence>
<comment type="caution">
    <text evidence="2">The sequence shown here is derived from an EMBL/GenBank/DDBJ whole genome shotgun (WGS) entry which is preliminary data.</text>
</comment>
<dbReference type="Proteomes" id="UP000244940">
    <property type="component" value="Unassembled WGS sequence"/>
</dbReference>